<proteinExistence type="predicted"/>
<evidence type="ECO:0000313" key="2">
    <source>
        <dbReference type="EMBL" id="OCK78437.1"/>
    </source>
</evidence>
<dbReference type="Proteomes" id="UP000250266">
    <property type="component" value="Unassembled WGS sequence"/>
</dbReference>
<evidence type="ECO:0000313" key="3">
    <source>
        <dbReference type="Proteomes" id="UP000250266"/>
    </source>
</evidence>
<organism evidence="2 3">
    <name type="scientific">Lepidopterella palustris CBS 459.81</name>
    <dbReference type="NCBI Taxonomy" id="1314670"/>
    <lineage>
        <taxon>Eukaryota</taxon>
        <taxon>Fungi</taxon>
        <taxon>Dikarya</taxon>
        <taxon>Ascomycota</taxon>
        <taxon>Pezizomycotina</taxon>
        <taxon>Dothideomycetes</taxon>
        <taxon>Pleosporomycetidae</taxon>
        <taxon>Mytilinidiales</taxon>
        <taxon>Argynnaceae</taxon>
        <taxon>Lepidopterella</taxon>
    </lineage>
</organism>
<feature type="transmembrane region" description="Helical" evidence="1">
    <location>
        <begin position="20"/>
        <end position="41"/>
    </location>
</feature>
<evidence type="ECO:0000256" key="1">
    <source>
        <dbReference type="SAM" id="Phobius"/>
    </source>
</evidence>
<gene>
    <name evidence="2" type="ORF">K432DRAFT_383869</name>
</gene>
<keyword evidence="1" id="KW-0812">Transmembrane</keyword>
<protein>
    <submittedName>
        <fullName evidence="2">Uncharacterized protein</fullName>
    </submittedName>
</protein>
<sequence length="52" mass="5573">MTTHQQDSSQPQQSQDSPHLMGLGLMMEVMLEVVLPGMVAVGSARFGFGLVV</sequence>
<reference evidence="2 3" key="1">
    <citation type="journal article" date="2016" name="Nat. Commun.">
        <title>Ectomycorrhizal ecology is imprinted in the genome of the dominant symbiotic fungus Cenococcum geophilum.</title>
        <authorList>
            <consortium name="DOE Joint Genome Institute"/>
            <person name="Peter M."/>
            <person name="Kohler A."/>
            <person name="Ohm R.A."/>
            <person name="Kuo A."/>
            <person name="Krutzmann J."/>
            <person name="Morin E."/>
            <person name="Arend M."/>
            <person name="Barry K.W."/>
            <person name="Binder M."/>
            <person name="Choi C."/>
            <person name="Clum A."/>
            <person name="Copeland A."/>
            <person name="Grisel N."/>
            <person name="Haridas S."/>
            <person name="Kipfer T."/>
            <person name="LaButti K."/>
            <person name="Lindquist E."/>
            <person name="Lipzen A."/>
            <person name="Maire R."/>
            <person name="Meier B."/>
            <person name="Mihaltcheva S."/>
            <person name="Molinier V."/>
            <person name="Murat C."/>
            <person name="Poggeler S."/>
            <person name="Quandt C.A."/>
            <person name="Sperisen C."/>
            <person name="Tritt A."/>
            <person name="Tisserant E."/>
            <person name="Crous P.W."/>
            <person name="Henrissat B."/>
            <person name="Nehls U."/>
            <person name="Egli S."/>
            <person name="Spatafora J.W."/>
            <person name="Grigoriev I.V."/>
            <person name="Martin F.M."/>
        </authorList>
    </citation>
    <scope>NUCLEOTIDE SEQUENCE [LARGE SCALE GENOMIC DNA]</scope>
    <source>
        <strain evidence="2 3">CBS 459.81</strain>
    </source>
</reference>
<keyword evidence="1" id="KW-0472">Membrane</keyword>
<dbReference type="AlphaFoldDB" id="A0A8E2JDJ5"/>
<accession>A0A8E2JDJ5</accession>
<dbReference type="EMBL" id="KV745059">
    <property type="protein sequence ID" value="OCK78437.1"/>
    <property type="molecule type" value="Genomic_DNA"/>
</dbReference>
<keyword evidence="1" id="KW-1133">Transmembrane helix</keyword>
<keyword evidence="3" id="KW-1185">Reference proteome</keyword>
<name>A0A8E2JDJ5_9PEZI</name>